<gene>
    <name evidence="5" type="ORF">LCGC14_2199010</name>
</gene>
<keyword evidence="3" id="KW-0325">Glycoprotein</keyword>
<dbReference type="EMBL" id="LAZR01028932">
    <property type="protein sequence ID" value="KKL61067.1"/>
    <property type="molecule type" value="Genomic_DNA"/>
</dbReference>
<evidence type="ECO:0000256" key="1">
    <source>
        <dbReference type="ARBA" id="ARBA00022676"/>
    </source>
</evidence>
<organism evidence="5">
    <name type="scientific">marine sediment metagenome</name>
    <dbReference type="NCBI Taxonomy" id="412755"/>
    <lineage>
        <taxon>unclassified sequences</taxon>
        <taxon>metagenomes</taxon>
        <taxon>ecological metagenomes</taxon>
    </lineage>
</organism>
<evidence type="ECO:0000313" key="5">
    <source>
        <dbReference type="EMBL" id="KKL61067.1"/>
    </source>
</evidence>
<sequence length="360" mass="40956">MLYQPVHLRDHQQVKSSNNFPASSFVCRPPLGIEDEPDAAAFTESLVPHHYSLEHGADEPFVTEIKDAVVVTEQSLVFDEKHFYLDSYHNAELMRTILPVLPIVGPLAKDRLIANFSGLLQHRYDGPAILIASPHAGNYHHWILETLPRLWLLDEYPEYRGVPIIFNGSLVPFQNQTLERLLGPDTPILLYGVGASTVSNLIFPSFLAPGGHSYQQLEWLRSKFLTRVGKRERLIYVSREDAINGRRIANQYEIEECLTGLGFQKVVLSVEKHADQVELFTDARIIIGISGSGIVNHIFSPEGAHVIEFHPKDYTNRAYFFTTNLLHQTYQFVICDRDLQGNLKVPVDRVLRCVERVLYD</sequence>
<reference evidence="5" key="1">
    <citation type="journal article" date="2015" name="Nature">
        <title>Complex archaea that bridge the gap between prokaryotes and eukaryotes.</title>
        <authorList>
            <person name="Spang A."/>
            <person name="Saw J.H."/>
            <person name="Jorgensen S.L."/>
            <person name="Zaremba-Niedzwiedzka K."/>
            <person name="Martijn J."/>
            <person name="Lind A.E."/>
            <person name="van Eijk R."/>
            <person name="Schleper C."/>
            <person name="Guy L."/>
            <person name="Ettema T.J."/>
        </authorList>
    </citation>
    <scope>NUCLEOTIDE SEQUENCE</scope>
</reference>
<dbReference type="InterPro" id="IPR007657">
    <property type="entry name" value="Glycosyltransferase_61"/>
</dbReference>
<protein>
    <recommendedName>
        <fullName evidence="4">Glycosyltransferase 61 catalytic domain-containing protein</fullName>
    </recommendedName>
</protein>
<dbReference type="AlphaFoldDB" id="A0A0F9GD10"/>
<dbReference type="InterPro" id="IPR049625">
    <property type="entry name" value="Glyco_transf_61_cat"/>
</dbReference>
<dbReference type="Pfam" id="PF04577">
    <property type="entry name" value="Glyco_transf_61"/>
    <property type="match status" value="1"/>
</dbReference>
<feature type="domain" description="Glycosyltransferase 61 catalytic" evidence="4">
    <location>
        <begin position="139"/>
        <end position="307"/>
    </location>
</feature>
<evidence type="ECO:0000256" key="2">
    <source>
        <dbReference type="ARBA" id="ARBA00022679"/>
    </source>
</evidence>
<dbReference type="PANTHER" id="PTHR20961">
    <property type="entry name" value="GLYCOSYLTRANSFERASE"/>
    <property type="match status" value="1"/>
</dbReference>
<name>A0A0F9GD10_9ZZZZ</name>
<dbReference type="GO" id="GO:0016757">
    <property type="term" value="F:glycosyltransferase activity"/>
    <property type="evidence" value="ECO:0007669"/>
    <property type="project" value="UniProtKB-KW"/>
</dbReference>
<proteinExistence type="predicted"/>
<evidence type="ECO:0000256" key="3">
    <source>
        <dbReference type="ARBA" id="ARBA00023180"/>
    </source>
</evidence>
<keyword evidence="2" id="KW-0808">Transferase</keyword>
<evidence type="ECO:0000259" key="4">
    <source>
        <dbReference type="Pfam" id="PF04577"/>
    </source>
</evidence>
<keyword evidence="1" id="KW-0328">Glycosyltransferase</keyword>
<comment type="caution">
    <text evidence="5">The sequence shown here is derived from an EMBL/GenBank/DDBJ whole genome shotgun (WGS) entry which is preliminary data.</text>
</comment>
<accession>A0A0F9GD10</accession>